<dbReference type="Pfam" id="PF02374">
    <property type="entry name" value="ArsA_ATPase"/>
    <property type="match status" value="1"/>
</dbReference>
<dbReference type="PANTHER" id="PTHR10803">
    <property type="entry name" value="ARSENICAL PUMP-DRIVING ATPASE ARSENITE-TRANSLOCATING ATPASE"/>
    <property type="match status" value="1"/>
</dbReference>
<name>A0ABM6RR90_9FIRM</name>
<dbReference type="InterPro" id="IPR027417">
    <property type="entry name" value="P-loop_NTPase"/>
</dbReference>
<feature type="domain" description="ArsA/GET3 Anion-transporting ATPase-like" evidence="2">
    <location>
        <begin position="2"/>
        <end position="137"/>
    </location>
</feature>
<sequence length="184" mass="19916">MGKTSLSSAAAVAQAQKGLNTLLVTTDPASNLGDVFGQPVGLEPQPVEAVNGLFVQAIDSKASLAAYKERALAPLRVLFPETIVHAADEKMSGPCTEEVATFDQFIACLRNPAYDWVVFDTAPLRLLELPESWTVHISDSARAVGKPVWGLLTHSRLLNRTEFSLRNPQQAPYLPSGLPHNRTI</sequence>
<proteinExistence type="inferred from homology"/>
<evidence type="ECO:0000256" key="1">
    <source>
        <dbReference type="ARBA" id="ARBA00011040"/>
    </source>
</evidence>
<dbReference type="Proteomes" id="UP000325292">
    <property type="component" value="Chromosome"/>
</dbReference>
<accession>A0ABM6RR90</accession>
<comment type="similarity">
    <text evidence="1">Belongs to the arsA ATPase family.</text>
</comment>
<evidence type="ECO:0000313" key="3">
    <source>
        <dbReference type="EMBL" id="AUW93792.1"/>
    </source>
</evidence>
<keyword evidence="4" id="KW-1185">Reference proteome</keyword>
<organism evidence="3 4">
    <name type="scientific">Sulfobacillus thermotolerans</name>
    <dbReference type="NCBI Taxonomy" id="338644"/>
    <lineage>
        <taxon>Bacteria</taxon>
        <taxon>Bacillati</taxon>
        <taxon>Bacillota</taxon>
        <taxon>Clostridia</taxon>
        <taxon>Eubacteriales</taxon>
        <taxon>Clostridiales Family XVII. Incertae Sedis</taxon>
        <taxon>Sulfobacillus</taxon>
    </lineage>
</organism>
<gene>
    <name evidence="3" type="ORF">BXT84_07420</name>
</gene>
<dbReference type="InterPro" id="IPR016300">
    <property type="entry name" value="ATPase_ArsA/GET3"/>
</dbReference>
<dbReference type="Gene3D" id="3.40.50.300">
    <property type="entry name" value="P-loop containing nucleotide triphosphate hydrolases"/>
    <property type="match status" value="1"/>
</dbReference>
<dbReference type="InterPro" id="IPR025723">
    <property type="entry name" value="ArsA/GET3_ATPase-like"/>
</dbReference>
<evidence type="ECO:0000259" key="2">
    <source>
        <dbReference type="Pfam" id="PF02374"/>
    </source>
</evidence>
<evidence type="ECO:0000313" key="4">
    <source>
        <dbReference type="Proteomes" id="UP000325292"/>
    </source>
</evidence>
<dbReference type="EMBL" id="CP019454">
    <property type="protein sequence ID" value="AUW93792.1"/>
    <property type="molecule type" value="Genomic_DNA"/>
</dbReference>
<dbReference type="CDD" id="cd02035">
    <property type="entry name" value="ArsA"/>
    <property type="match status" value="1"/>
</dbReference>
<protein>
    <recommendedName>
        <fullName evidence="2">ArsA/GET3 Anion-transporting ATPase-like domain-containing protein</fullName>
    </recommendedName>
</protein>
<dbReference type="SUPFAM" id="SSF52540">
    <property type="entry name" value="P-loop containing nucleoside triphosphate hydrolases"/>
    <property type="match status" value="1"/>
</dbReference>
<reference evidence="3 4" key="1">
    <citation type="journal article" date="2019" name="Sci. Rep.">
        <title>Sulfobacillus thermotolerans: new insights into resistance and metabolic capacities of acidophilic chemolithotrophs.</title>
        <authorList>
            <person name="Panyushkina A.E."/>
            <person name="Babenko V.V."/>
            <person name="Nikitina A.S."/>
            <person name="Selezneva O.V."/>
            <person name="Tsaplina I.A."/>
            <person name="Letarova M.A."/>
            <person name="Kostryukova E.S."/>
            <person name="Letarov A.V."/>
        </authorList>
    </citation>
    <scope>NUCLEOTIDE SEQUENCE [LARGE SCALE GENOMIC DNA]</scope>
    <source>
        <strain evidence="3 4">Kr1</strain>
    </source>
</reference>
<dbReference type="PANTHER" id="PTHR10803:SF3">
    <property type="entry name" value="ATPASE GET3"/>
    <property type="match status" value="1"/>
</dbReference>